<evidence type="ECO:0000313" key="3">
    <source>
        <dbReference type="Proteomes" id="UP000027222"/>
    </source>
</evidence>
<sequence>MTTPPLWFRLRSSAEYTTRGGRATARCHVTPAGRRHALALARHNPASPPPSRRHRCERQQREGRRRGRQQHGVRQTTRPNHTTDDVKTSARDGGRGFDSGGGCCTGAPAVGRALAAGHGWYSQPPP</sequence>
<gene>
    <name evidence="2" type="ORF">GALMADRAFT_148256</name>
</gene>
<evidence type="ECO:0000313" key="2">
    <source>
        <dbReference type="EMBL" id="KDR65976.1"/>
    </source>
</evidence>
<organism evidence="2 3">
    <name type="scientific">Galerina marginata (strain CBS 339.88)</name>
    <dbReference type="NCBI Taxonomy" id="685588"/>
    <lineage>
        <taxon>Eukaryota</taxon>
        <taxon>Fungi</taxon>
        <taxon>Dikarya</taxon>
        <taxon>Basidiomycota</taxon>
        <taxon>Agaricomycotina</taxon>
        <taxon>Agaricomycetes</taxon>
        <taxon>Agaricomycetidae</taxon>
        <taxon>Agaricales</taxon>
        <taxon>Agaricineae</taxon>
        <taxon>Strophariaceae</taxon>
        <taxon>Galerina</taxon>
    </lineage>
</organism>
<protein>
    <submittedName>
        <fullName evidence="2">Uncharacterized protein</fullName>
    </submittedName>
</protein>
<keyword evidence="3" id="KW-1185">Reference proteome</keyword>
<name>A0A067S5B7_GALM3</name>
<dbReference type="Proteomes" id="UP000027222">
    <property type="component" value="Unassembled WGS sequence"/>
</dbReference>
<dbReference type="EMBL" id="KL142429">
    <property type="protein sequence ID" value="KDR65976.1"/>
    <property type="molecule type" value="Genomic_DNA"/>
</dbReference>
<dbReference type="HOGENOM" id="CLU_1981756_0_0_1"/>
<proteinExistence type="predicted"/>
<evidence type="ECO:0000256" key="1">
    <source>
        <dbReference type="SAM" id="MobiDB-lite"/>
    </source>
</evidence>
<feature type="region of interest" description="Disordered" evidence="1">
    <location>
        <begin position="42"/>
        <end position="109"/>
    </location>
</feature>
<reference evidence="3" key="1">
    <citation type="journal article" date="2014" name="Proc. Natl. Acad. Sci. U.S.A.">
        <title>Extensive sampling of basidiomycete genomes demonstrates inadequacy of the white-rot/brown-rot paradigm for wood decay fungi.</title>
        <authorList>
            <person name="Riley R."/>
            <person name="Salamov A.A."/>
            <person name="Brown D.W."/>
            <person name="Nagy L.G."/>
            <person name="Floudas D."/>
            <person name="Held B.W."/>
            <person name="Levasseur A."/>
            <person name="Lombard V."/>
            <person name="Morin E."/>
            <person name="Otillar R."/>
            <person name="Lindquist E.A."/>
            <person name="Sun H."/>
            <person name="LaButti K.M."/>
            <person name="Schmutz J."/>
            <person name="Jabbour D."/>
            <person name="Luo H."/>
            <person name="Baker S.E."/>
            <person name="Pisabarro A.G."/>
            <person name="Walton J.D."/>
            <person name="Blanchette R.A."/>
            <person name="Henrissat B."/>
            <person name="Martin F."/>
            <person name="Cullen D."/>
            <person name="Hibbett D.S."/>
            <person name="Grigoriev I.V."/>
        </authorList>
    </citation>
    <scope>NUCLEOTIDE SEQUENCE [LARGE SCALE GENOMIC DNA]</scope>
    <source>
        <strain evidence="3">CBS 339.88</strain>
    </source>
</reference>
<accession>A0A067S5B7</accession>
<feature type="compositionally biased region" description="Basic and acidic residues" evidence="1">
    <location>
        <begin position="81"/>
        <end position="95"/>
    </location>
</feature>
<dbReference type="AlphaFoldDB" id="A0A067S5B7"/>